<evidence type="ECO:0008006" key="5">
    <source>
        <dbReference type="Google" id="ProtNLM"/>
    </source>
</evidence>
<reference evidence="4" key="1">
    <citation type="submission" date="2016-11" db="EMBL/GenBank/DDBJ databases">
        <authorList>
            <person name="Varghese N."/>
            <person name="Submissions S."/>
        </authorList>
    </citation>
    <scope>NUCLEOTIDE SEQUENCE [LARGE SCALE GENOMIC DNA]</scope>
    <source>
        <strain evidence="4">DSM 15449</strain>
    </source>
</reference>
<feature type="chain" id="PRO_5039257140" description="Lipoprotein" evidence="2">
    <location>
        <begin position="23"/>
        <end position="268"/>
    </location>
</feature>
<evidence type="ECO:0000256" key="2">
    <source>
        <dbReference type="SAM" id="SignalP"/>
    </source>
</evidence>
<evidence type="ECO:0000256" key="1">
    <source>
        <dbReference type="SAM" id="MobiDB-lite"/>
    </source>
</evidence>
<name>A0A1M6FMH3_9FIRM</name>
<dbReference type="RefSeq" id="WP_073033076.1">
    <property type="nucleotide sequence ID" value="NZ_FQXJ01000032.1"/>
</dbReference>
<feature type="region of interest" description="Disordered" evidence="1">
    <location>
        <begin position="30"/>
        <end position="53"/>
    </location>
</feature>
<organism evidence="3 4">
    <name type="scientific">Desulfosporosinus lacus DSM 15449</name>
    <dbReference type="NCBI Taxonomy" id="1121420"/>
    <lineage>
        <taxon>Bacteria</taxon>
        <taxon>Bacillati</taxon>
        <taxon>Bacillota</taxon>
        <taxon>Clostridia</taxon>
        <taxon>Eubacteriales</taxon>
        <taxon>Desulfitobacteriaceae</taxon>
        <taxon>Desulfosporosinus</taxon>
    </lineage>
</organism>
<dbReference type="STRING" id="1121420.SAMN02746098_04964"/>
<dbReference type="EMBL" id="FQXJ01000032">
    <property type="protein sequence ID" value="SHI98870.1"/>
    <property type="molecule type" value="Genomic_DNA"/>
</dbReference>
<gene>
    <name evidence="3" type="ORF">SAMN02746098_04964</name>
</gene>
<accession>A0A1M6FMH3</accession>
<sequence>MKKYFRIAGLEAILLCLILVLAACGADKTSQSGGATQNKGNAQNEPSINLGEDLKWPKDLMGNLPEPKGKITAVIRDEATKQCTVTFVEMSKEEAGAYAKKIEELGYAGGLKVAADDLISANGEDTTGARVDFLYNVSPKEGVISFRHKDTAKDSAGGTSSARPVDMTDLAAWPSEYMIGIPELEGKIIDVLKNGESVSVDLEYVEKADFENYVKQLKENGYTQDIDETGSLSAIDFRAYNESGDWVHAYWTSGEDKNLASVIMEKVK</sequence>
<evidence type="ECO:0000313" key="4">
    <source>
        <dbReference type="Proteomes" id="UP000183954"/>
    </source>
</evidence>
<proteinExistence type="predicted"/>
<protein>
    <recommendedName>
        <fullName evidence="5">Lipoprotein</fullName>
    </recommendedName>
</protein>
<keyword evidence="4" id="KW-1185">Reference proteome</keyword>
<dbReference type="PROSITE" id="PS51257">
    <property type="entry name" value="PROKAR_LIPOPROTEIN"/>
    <property type="match status" value="1"/>
</dbReference>
<dbReference type="OrthoDB" id="1808020at2"/>
<feature type="signal peptide" evidence="2">
    <location>
        <begin position="1"/>
        <end position="22"/>
    </location>
</feature>
<evidence type="ECO:0000313" key="3">
    <source>
        <dbReference type="EMBL" id="SHI98870.1"/>
    </source>
</evidence>
<keyword evidence="2" id="KW-0732">Signal</keyword>
<dbReference type="Proteomes" id="UP000183954">
    <property type="component" value="Unassembled WGS sequence"/>
</dbReference>
<dbReference type="AlphaFoldDB" id="A0A1M6FMH3"/>
<feature type="compositionally biased region" description="Polar residues" evidence="1">
    <location>
        <begin position="30"/>
        <end position="47"/>
    </location>
</feature>